<gene>
    <name evidence="5" type="ORF">B0H17DRAFT_1058165</name>
</gene>
<dbReference type="GO" id="GO:0051301">
    <property type="term" value="P:cell division"/>
    <property type="evidence" value="ECO:0007669"/>
    <property type="project" value="TreeGrafter"/>
</dbReference>
<dbReference type="PANTHER" id="PTHR12558:SF13">
    <property type="entry name" value="CELL DIVISION CYCLE PROTEIN 27 HOMOLOG"/>
    <property type="match status" value="1"/>
</dbReference>
<dbReference type="SMART" id="SM00028">
    <property type="entry name" value="TPR"/>
    <property type="match status" value="8"/>
</dbReference>
<dbReference type="GO" id="GO:0005737">
    <property type="term" value="C:cytoplasm"/>
    <property type="evidence" value="ECO:0007669"/>
    <property type="project" value="TreeGrafter"/>
</dbReference>
<dbReference type="GO" id="GO:0005680">
    <property type="term" value="C:anaphase-promoting complex"/>
    <property type="evidence" value="ECO:0007669"/>
    <property type="project" value="UniProtKB-ARBA"/>
</dbReference>
<evidence type="ECO:0000256" key="3">
    <source>
        <dbReference type="PROSITE-ProRule" id="PRU00339"/>
    </source>
</evidence>
<dbReference type="EMBL" id="JARKIE010000043">
    <property type="protein sequence ID" value="KAJ7694201.1"/>
    <property type="molecule type" value="Genomic_DNA"/>
</dbReference>
<dbReference type="InterPro" id="IPR019734">
    <property type="entry name" value="TPR_rpt"/>
</dbReference>
<comment type="caution">
    <text evidence="5">The sequence shown here is derived from an EMBL/GenBank/DDBJ whole genome shotgun (WGS) entry which is preliminary data.</text>
</comment>
<feature type="repeat" description="TPR" evidence="3">
    <location>
        <begin position="645"/>
        <end position="678"/>
    </location>
</feature>
<feature type="compositionally biased region" description="Polar residues" evidence="4">
    <location>
        <begin position="409"/>
        <end position="423"/>
    </location>
</feature>
<keyword evidence="6" id="KW-1185">Reference proteome</keyword>
<evidence type="ECO:0000256" key="4">
    <source>
        <dbReference type="SAM" id="MobiDB-lite"/>
    </source>
</evidence>
<name>A0AAD7DMH7_MYCRO</name>
<dbReference type="SUPFAM" id="SSF48452">
    <property type="entry name" value="TPR-like"/>
    <property type="match status" value="1"/>
</dbReference>
<dbReference type="Pfam" id="PF14559">
    <property type="entry name" value="TPR_19"/>
    <property type="match status" value="1"/>
</dbReference>
<evidence type="ECO:0000313" key="5">
    <source>
        <dbReference type="EMBL" id="KAJ7694201.1"/>
    </source>
</evidence>
<evidence type="ECO:0000256" key="1">
    <source>
        <dbReference type="ARBA" id="ARBA00022803"/>
    </source>
</evidence>
<accession>A0AAD7DMH7</accession>
<comment type="similarity">
    <text evidence="2">Belongs to the APC3/CDC27 family.</text>
</comment>
<organism evidence="5 6">
    <name type="scientific">Mycena rosella</name>
    <name type="common">Pink bonnet</name>
    <name type="synonym">Agaricus rosellus</name>
    <dbReference type="NCBI Taxonomy" id="1033263"/>
    <lineage>
        <taxon>Eukaryota</taxon>
        <taxon>Fungi</taxon>
        <taxon>Dikarya</taxon>
        <taxon>Basidiomycota</taxon>
        <taxon>Agaricomycotina</taxon>
        <taxon>Agaricomycetes</taxon>
        <taxon>Agaricomycetidae</taxon>
        <taxon>Agaricales</taxon>
        <taxon>Marasmiineae</taxon>
        <taxon>Mycenaceae</taxon>
        <taxon>Mycena</taxon>
    </lineage>
</organism>
<sequence>MAEPATLSFQPYLSSRFKALVWSCLDSDLTKTAVFYAERYFAMDPQSHEARHLYATALLRQGQPHSALTLVKIPREQQCIGCLELKARCCTTLGRHRQAKEALEESMRDVNFASSASAPSRPARPFPDEAALRCRSGNMSLKGNQPEDASVSFRQALALNPLLWEAFEGLCAIGSIPDIDELFPSRPPPIKRTPPEDSLPKPIVPTASGAGFFTPDTGNAGNLFRPTHPLPFRIGTAGPSDSIATNDSSIYPPEINFQQVHPPGRSQTLTTGSTQPHASRPLSSADEAGPVAKKLRSAAPQPEMARSSKTLKITVDEPLEKPPIPRSASGIGKSNIPSLASSTATRRSTRLNSGTTSKPSKHHGPKNATLTSRRRQPHLRSRSMESDMDEDFQAAYSPSPPSVAHSPRSETSPSPSNWTSTHEQAAQEAYEWELAEQYLYDLVRHFASATRALSLYDSPKCLAELEKLPYVHQTTPWVLAMIGRAHYEQLEYTNAERAFRALRQLQPYRLLDMEIYSTLLWHLQRNVELSFLAQELLSIDPRSSQAWIAVGNLFSLQKERAQALTCFRRAAQMDPSCAYAYTLSGHESIDEDLEKAINFFQSALRADPRHYNAWYGLGTCYLRMSKVRLAEYHYRKSVEIHPNNAVLLGCVGMAVERRGDRDAAFVLFDRAVDLAPENALVRYRRAKILISMKKYAAAVKDLEMLRSSSPEESNVVFQLAKVYRLIGDDVKSAQLLAIARDISPKSVSKIKKLLDTVKDEAGDDRMDEG</sequence>
<dbReference type="GO" id="GO:0031145">
    <property type="term" value="P:anaphase-promoting complex-dependent catabolic process"/>
    <property type="evidence" value="ECO:0007669"/>
    <property type="project" value="TreeGrafter"/>
</dbReference>
<evidence type="ECO:0000256" key="2">
    <source>
        <dbReference type="ARBA" id="ARBA00038210"/>
    </source>
</evidence>
<proteinExistence type="inferred from homology"/>
<dbReference type="PANTHER" id="PTHR12558">
    <property type="entry name" value="CELL DIVISION CYCLE 16,23,27"/>
    <property type="match status" value="1"/>
</dbReference>
<feature type="compositionally biased region" description="Basic residues" evidence="4">
    <location>
        <begin position="372"/>
        <end position="381"/>
    </location>
</feature>
<evidence type="ECO:0008006" key="7">
    <source>
        <dbReference type="Google" id="ProtNLM"/>
    </source>
</evidence>
<reference evidence="5" key="1">
    <citation type="submission" date="2023-03" db="EMBL/GenBank/DDBJ databases">
        <title>Massive genome expansion in bonnet fungi (Mycena s.s.) driven by repeated elements and novel gene families across ecological guilds.</title>
        <authorList>
            <consortium name="Lawrence Berkeley National Laboratory"/>
            <person name="Harder C.B."/>
            <person name="Miyauchi S."/>
            <person name="Viragh M."/>
            <person name="Kuo A."/>
            <person name="Thoen E."/>
            <person name="Andreopoulos B."/>
            <person name="Lu D."/>
            <person name="Skrede I."/>
            <person name="Drula E."/>
            <person name="Henrissat B."/>
            <person name="Morin E."/>
            <person name="Kohler A."/>
            <person name="Barry K."/>
            <person name="LaButti K."/>
            <person name="Morin E."/>
            <person name="Salamov A."/>
            <person name="Lipzen A."/>
            <person name="Mereny Z."/>
            <person name="Hegedus B."/>
            <person name="Baldrian P."/>
            <person name="Stursova M."/>
            <person name="Weitz H."/>
            <person name="Taylor A."/>
            <person name="Grigoriev I.V."/>
            <person name="Nagy L.G."/>
            <person name="Martin F."/>
            <person name="Kauserud H."/>
        </authorList>
    </citation>
    <scope>NUCLEOTIDE SEQUENCE</scope>
    <source>
        <strain evidence="5">CBHHK067</strain>
    </source>
</reference>
<dbReference type="Gene3D" id="1.25.40.10">
    <property type="entry name" value="Tetratricopeptide repeat domain"/>
    <property type="match status" value="4"/>
</dbReference>
<dbReference type="GO" id="GO:0007091">
    <property type="term" value="P:metaphase/anaphase transition of mitotic cell cycle"/>
    <property type="evidence" value="ECO:0007669"/>
    <property type="project" value="TreeGrafter"/>
</dbReference>
<feature type="compositionally biased region" description="Polar residues" evidence="4">
    <location>
        <begin position="265"/>
        <end position="277"/>
    </location>
</feature>
<dbReference type="InterPro" id="IPR011990">
    <property type="entry name" value="TPR-like_helical_dom_sf"/>
</dbReference>
<dbReference type="Pfam" id="PF13432">
    <property type="entry name" value="TPR_16"/>
    <property type="match status" value="1"/>
</dbReference>
<feature type="region of interest" description="Disordered" evidence="4">
    <location>
        <begin position="225"/>
        <end position="423"/>
    </location>
</feature>
<feature type="repeat" description="TPR" evidence="3">
    <location>
        <begin position="544"/>
        <end position="577"/>
    </location>
</feature>
<dbReference type="AlphaFoldDB" id="A0AAD7DMH7"/>
<evidence type="ECO:0000313" key="6">
    <source>
        <dbReference type="Proteomes" id="UP001221757"/>
    </source>
</evidence>
<keyword evidence="1 3" id="KW-0802">TPR repeat</keyword>
<dbReference type="Pfam" id="PF12895">
    <property type="entry name" value="ANAPC3"/>
    <property type="match status" value="1"/>
</dbReference>
<dbReference type="PROSITE" id="PS50005">
    <property type="entry name" value="TPR"/>
    <property type="match status" value="3"/>
</dbReference>
<dbReference type="Proteomes" id="UP001221757">
    <property type="component" value="Unassembled WGS sequence"/>
</dbReference>
<protein>
    <recommendedName>
        <fullName evidence="7">TPR-like protein</fullName>
    </recommendedName>
</protein>
<dbReference type="GO" id="GO:0016567">
    <property type="term" value="P:protein ubiquitination"/>
    <property type="evidence" value="ECO:0007669"/>
    <property type="project" value="TreeGrafter"/>
</dbReference>
<feature type="repeat" description="TPR" evidence="3">
    <location>
        <begin position="611"/>
        <end position="644"/>
    </location>
</feature>